<evidence type="ECO:0000313" key="12">
    <source>
        <dbReference type="Proteomes" id="UP000063965"/>
    </source>
</evidence>
<dbReference type="HAMAP" id="MF_02203">
    <property type="entry name" value="TolR"/>
    <property type="match status" value="1"/>
</dbReference>
<dbReference type="InterPro" id="IPR014168">
    <property type="entry name" value="Tol-Pal_TolR"/>
</dbReference>
<evidence type="ECO:0000256" key="7">
    <source>
        <dbReference type="ARBA" id="ARBA00022989"/>
    </source>
</evidence>
<sequence>MRKRALAEINVVPYIDVMLVLLVIFMITAPLLTQGVNVKLPQAAAKTLSPQQEAPIIVSIDSHGSYFLNIAKKPSQPITTQDLVTRVAAALQLANQNHQKQEIYVKGDKEVDYGKVVQMMVLLKYAGANSVELMTQNPPS</sequence>
<name>A0ABM5UTJ7_9COXI</name>
<dbReference type="Pfam" id="PF02472">
    <property type="entry name" value="ExbD"/>
    <property type="match status" value="1"/>
</dbReference>
<organism evidence="11 12">
    <name type="scientific">Candidatus Coxiella mudrowiae</name>
    <dbReference type="NCBI Taxonomy" id="2054173"/>
    <lineage>
        <taxon>Bacteria</taxon>
        <taxon>Pseudomonadati</taxon>
        <taxon>Pseudomonadota</taxon>
        <taxon>Gammaproteobacteria</taxon>
        <taxon>Legionellales</taxon>
        <taxon>Coxiellaceae</taxon>
        <taxon>Coxiella</taxon>
    </lineage>
</organism>
<evidence type="ECO:0000256" key="5">
    <source>
        <dbReference type="ARBA" id="ARBA00022618"/>
    </source>
</evidence>
<evidence type="ECO:0000256" key="1">
    <source>
        <dbReference type="ARBA" id="ARBA00004162"/>
    </source>
</evidence>
<keyword evidence="4 10" id="KW-0997">Cell inner membrane</keyword>
<evidence type="ECO:0000256" key="8">
    <source>
        <dbReference type="ARBA" id="ARBA00023136"/>
    </source>
</evidence>
<evidence type="ECO:0000256" key="3">
    <source>
        <dbReference type="ARBA" id="ARBA00022475"/>
    </source>
</evidence>
<evidence type="ECO:0000313" key="11">
    <source>
        <dbReference type="EMBL" id="AKQ33274.1"/>
    </source>
</evidence>
<evidence type="ECO:0000256" key="2">
    <source>
        <dbReference type="ARBA" id="ARBA00005811"/>
    </source>
</evidence>
<comment type="subcellular location">
    <subcellularLocation>
        <location evidence="10">Cell inner membrane</location>
        <topology evidence="10">Single-pass membrane protein</topology>
    </subcellularLocation>
    <subcellularLocation>
        <location evidence="1">Cell membrane</location>
        <topology evidence="1">Single-pass membrane protein</topology>
    </subcellularLocation>
</comment>
<dbReference type="Proteomes" id="UP000063965">
    <property type="component" value="Chromosome"/>
</dbReference>
<evidence type="ECO:0000256" key="9">
    <source>
        <dbReference type="ARBA" id="ARBA00023306"/>
    </source>
</evidence>
<keyword evidence="7 10" id="KW-1133">Transmembrane helix</keyword>
<comment type="similarity">
    <text evidence="2 10">Belongs to the ExbD/TolR family.</text>
</comment>
<reference evidence="11 12" key="1">
    <citation type="journal article" date="2015" name="Genome Biol. Evol.">
        <title>Distinctive Genome Reduction Rates Revealed by Genomic Analyses of Two Coxiella-Like Endosymbionts in Ticks.</title>
        <authorList>
            <person name="Gottlieb Y."/>
            <person name="Lalzar I."/>
            <person name="Klasson L."/>
        </authorList>
    </citation>
    <scope>NUCLEOTIDE SEQUENCE [LARGE SCALE GENOMIC DNA]</scope>
    <source>
        <strain evidence="11 12">CRt</strain>
    </source>
</reference>
<keyword evidence="9 10" id="KW-0131">Cell cycle</keyword>
<dbReference type="InterPro" id="IPR003400">
    <property type="entry name" value="ExbD"/>
</dbReference>
<keyword evidence="6 10" id="KW-0812">Transmembrane</keyword>
<keyword evidence="3 10" id="KW-1003">Cell membrane</keyword>
<dbReference type="Gene3D" id="3.30.420.270">
    <property type="match status" value="1"/>
</dbReference>
<dbReference type="EMBL" id="CP011126">
    <property type="protein sequence ID" value="AKQ33274.1"/>
    <property type="molecule type" value="Genomic_DNA"/>
</dbReference>
<comment type="subunit">
    <text evidence="10">The Tol-Pal system is composed of five core proteins: the inner membrane proteins TolA, TolQ and TolR, the periplasmic protein TolB and the outer membrane protein Pal. They form a network linking the inner and outer membranes and the peptidoglycan layer.</text>
</comment>
<dbReference type="RefSeq" id="WP_048874924.1">
    <property type="nucleotide sequence ID" value="NZ_CP011126.1"/>
</dbReference>
<evidence type="ECO:0000256" key="10">
    <source>
        <dbReference type="HAMAP-Rule" id="MF_02203"/>
    </source>
</evidence>
<proteinExistence type="inferred from homology"/>
<evidence type="ECO:0000256" key="6">
    <source>
        <dbReference type="ARBA" id="ARBA00022692"/>
    </source>
</evidence>
<evidence type="ECO:0000256" key="4">
    <source>
        <dbReference type="ARBA" id="ARBA00022519"/>
    </source>
</evidence>
<accession>A0ABM5UTJ7</accession>
<dbReference type="NCBIfam" id="TIGR02801">
    <property type="entry name" value="tolR"/>
    <property type="match status" value="1"/>
</dbReference>
<keyword evidence="8 10" id="KW-0472">Membrane</keyword>
<keyword evidence="12" id="KW-1185">Reference proteome</keyword>
<keyword evidence="5 10" id="KW-0132">Cell division</keyword>
<protein>
    <recommendedName>
        <fullName evidence="10">Tol-Pal system protein TolR</fullName>
    </recommendedName>
</protein>
<feature type="transmembrane region" description="Helical" evidence="10">
    <location>
        <begin position="12"/>
        <end position="32"/>
    </location>
</feature>
<comment type="function">
    <text evidence="10">Part of the Tol-Pal system, which plays a role in outer membrane invagination during cell division and is important for maintaining outer membrane integrity.</text>
</comment>
<dbReference type="PANTHER" id="PTHR30558:SF7">
    <property type="entry name" value="TOL-PAL SYSTEM PROTEIN TOLR"/>
    <property type="match status" value="1"/>
</dbReference>
<dbReference type="PANTHER" id="PTHR30558">
    <property type="entry name" value="EXBD MEMBRANE COMPONENT OF PMF-DRIVEN MACROMOLECULE IMPORT SYSTEM"/>
    <property type="match status" value="1"/>
</dbReference>
<gene>
    <name evidence="10 11" type="primary">tolR</name>
    <name evidence="11" type="ORF">CleRT_02850</name>
</gene>